<evidence type="ECO:0000256" key="8">
    <source>
        <dbReference type="SAM" id="Phobius"/>
    </source>
</evidence>
<gene>
    <name evidence="9" type="ORF">B0T26DRAFT_670582</name>
</gene>
<dbReference type="Pfam" id="PF00067">
    <property type="entry name" value="p450"/>
    <property type="match status" value="1"/>
</dbReference>
<keyword evidence="2 6" id="KW-0479">Metal-binding</keyword>
<evidence type="ECO:0000256" key="3">
    <source>
        <dbReference type="ARBA" id="ARBA00023002"/>
    </source>
</evidence>
<dbReference type="AlphaFoldDB" id="A0AA40BHE4"/>
<comment type="caution">
    <text evidence="9">The sequence shown here is derived from an EMBL/GenBank/DDBJ whole genome shotgun (WGS) entry which is preliminary data.</text>
</comment>
<keyword evidence="3 7" id="KW-0560">Oxidoreductase</keyword>
<dbReference type="Gene3D" id="1.10.630.10">
    <property type="entry name" value="Cytochrome P450"/>
    <property type="match status" value="1"/>
</dbReference>
<dbReference type="GO" id="GO:0005506">
    <property type="term" value="F:iron ion binding"/>
    <property type="evidence" value="ECO:0007669"/>
    <property type="project" value="InterPro"/>
</dbReference>
<feature type="transmembrane region" description="Helical" evidence="8">
    <location>
        <begin position="71"/>
        <end position="97"/>
    </location>
</feature>
<dbReference type="InterPro" id="IPR036396">
    <property type="entry name" value="Cyt_P450_sf"/>
</dbReference>
<reference evidence="9" key="1">
    <citation type="submission" date="2023-06" db="EMBL/GenBank/DDBJ databases">
        <title>Genome-scale phylogeny and comparative genomics of the fungal order Sordariales.</title>
        <authorList>
            <consortium name="Lawrence Berkeley National Laboratory"/>
            <person name="Hensen N."/>
            <person name="Bonometti L."/>
            <person name="Westerberg I."/>
            <person name="Brannstrom I.O."/>
            <person name="Guillou S."/>
            <person name="Cros-Aarteil S."/>
            <person name="Calhoun S."/>
            <person name="Haridas S."/>
            <person name="Kuo A."/>
            <person name="Mondo S."/>
            <person name="Pangilinan J."/>
            <person name="Riley R."/>
            <person name="LaButti K."/>
            <person name="Andreopoulos B."/>
            <person name="Lipzen A."/>
            <person name="Chen C."/>
            <person name="Yanf M."/>
            <person name="Daum C."/>
            <person name="Ng V."/>
            <person name="Clum A."/>
            <person name="Steindorff A."/>
            <person name="Ohm R."/>
            <person name="Martin F."/>
            <person name="Silar P."/>
            <person name="Natvig D."/>
            <person name="Lalanne C."/>
            <person name="Gautier V."/>
            <person name="Ament-velasquez S.L."/>
            <person name="Kruys A."/>
            <person name="Hutchinson M.I."/>
            <person name="Powell A.J."/>
            <person name="Barry K."/>
            <person name="Miller A.N."/>
            <person name="Grigoriev I.V."/>
            <person name="Debuchy R."/>
            <person name="Gladieux P."/>
            <person name="Thoren M.H."/>
            <person name="Johannesson H."/>
        </authorList>
    </citation>
    <scope>NUCLEOTIDE SEQUENCE</scope>
    <source>
        <strain evidence="9">SMH2392-1A</strain>
    </source>
</reference>
<dbReference type="EMBL" id="JAUIRO010000001">
    <property type="protein sequence ID" value="KAK0734261.1"/>
    <property type="molecule type" value="Genomic_DNA"/>
</dbReference>
<dbReference type="InterPro" id="IPR001128">
    <property type="entry name" value="Cyt_P450"/>
</dbReference>
<dbReference type="PRINTS" id="PR00463">
    <property type="entry name" value="EP450I"/>
</dbReference>
<accession>A0AA40BHE4</accession>
<dbReference type="PANTHER" id="PTHR46300:SF2">
    <property type="entry name" value="CYTOCHROME P450 MONOOXYGENASE ALNH-RELATED"/>
    <property type="match status" value="1"/>
</dbReference>
<keyword evidence="8" id="KW-0812">Transmembrane</keyword>
<evidence type="ECO:0000256" key="5">
    <source>
        <dbReference type="ARBA" id="ARBA00023033"/>
    </source>
</evidence>
<evidence type="ECO:0000313" key="10">
    <source>
        <dbReference type="Proteomes" id="UP001172101"/>
    </source>
</evidence>
<dbReference type="SUPFAM" id="SSF48264">
    <property type="entry name" value="Cytochrome P450"/>
    <property type="match status" value="1"/>
</dbReference>
<evidence type="ECO:0000256" key="1">
    <source>
        <dbReference type="ARBA" id="ARBA00010617"/>
    </source>
</evidence>
<dbReference type="InterPro" id="IPR050364">
    <property type="entry name" value="Cytochrome_P450_fung"/>
</dbReference>
<evidence type="ECO:0000256" key="2">
    <source>
        <dbReference type="ARBA" id="ARBA00022723"/>
    </source>
</evidence>
<dbReference type="PROSITE" id="PS00086">
    <property type="entry name" value="CYTOCHROME_P450"/>
    <property type="match status" value="1"/>
</dbReference>
<keyword evidence="5 7" id="KW-0503">Monooxygenase</keyword>
<dbReference type="RefSeq" id="XP_060303138.1">
    <property type="nucleotide sequence ID" value="XM_060439195.1"/>
</dbReference>
<evidence type="ECO:0000256" key="4">
    <source>
        <dbReference type="ARBA" id="ARBA00023004"/>
    </source>
</evidence>
<dbReference type="GO" id="GO:0004497">
    <property type="term" value="F:monooxygenase activity"/>
    <property type="evidence" value="ECO:0007669"/>
    <property type="project" value="UniProtKB-KW"/>
</dbReference>
<evidence type="ECO:0000313" key="9">
    <source>
        <dbReference type="EMBL" id="KAK0734261.1"/>
    </source>
</evidence>
<keyword evidence="8" id="KW-0472">Membrane</keyword>
<keyword evidence="10" id="KW-1185">Reference proteome</keyword>
<keyword evidence="8" id="KW-1133">Transmembrane helix</keyword>
<proteinExistence type="inferred from homology"/>
<keyword evidence="4 6" id="KW-0408">Iron</keyword>
<comment type="cofactor">
    <cofactor evidence="6">
        <name>heme</name>
        <dbReference type="ChEBI" id="CHEBI:30413"/>
    </cofactor>
</comment>
<evidence type="ECO:0000256" key="6">
    <source>
        <dbReference type="PIRSR" id="PIRSR602401-1"/>
    </source>
</evidence>
<dbReference type="PRINTS" id="PR00385">
    <property type="entry name" value="P450"/>
</dbReference>
<evidence type="ECO:0000256" key="7">
    <source>
        <dbReference type="RuleBase" id="RU000461"/>
    </source>
</evidence>
<sequence length="643" mass="71121">MDVRKPGSTWTTMVVLVDACQGVAVNLGDSNASNDGFSEAVNILSKPFPPRTFQVSISNMISTNSSAMTDITALILSPSFLISAALLVAGNVVFFLISYTRRPRGFPPGPLGLPGLGNLFQINKSIPALTYSAWAHKYGQDRPLGVKLGATNIVVLNSARMVRDLFERRGAIYSDRPRPNGEDEKWKFQTHEVPASLFHDSGPWLTRWRREFNGALGSAAAVARLHPMNDAETARALVALLEAGPTTRRAELEDIILSWVTSVPCIAVCGRRPDAMAHHGFDMDTFRRRTAGYMMLHKPSLMDSIPVLRYLPGKFGMAGWRAKSRAVAKDVFEIADQFLSAAKEHRAALDGADAAAGKGLSNRTEGYYESLGARMLREQRENRDKDMWTDLGLSAWNIVAAAMYTSLATFSTMLMVVAKYPDVQQRIRDEVLQVSGGDGAPLKSADVGRLVYTEAFWHEVNRWRPVAPQGIPHAPAQDDVYDGYQIPKHTAVYANVWHIHHSPEDYESPERFEPERFLRHPFGMRPGAAHDPATMEPSTNSASASARATYSFGFGRRVCPGMQLAKQSLILGLAKILWAFDVLPAQEGEELDLGVDTGFVQGLITFHPKHLDVSLRLRPGRNKQDILDHYSETYKAEAELMGW</sequence>
<dbReference type="GeneID" id="85322465"/>
<dbReference type="PANTHER" id="PTHR46300">
    <property type="entry name" value="P450, PUTATIVE (EUROFUNG)-RELATED-RELATED"/>
    <property type="match status" value="1"/>
</dbReference>
<dbReference type="Proteomes" id="UP001172101">
    <property type="component" value="Unassembled WGS sequence"/>
</dbReference>
<dbReference type="GO" id="GO:0020037">
    <property type="term" value="F:heme binding"/>
    <property type="evidence" value="ECO:0007669"/>
    <property type="project" value="InterPro"/>
</dbReference>
<name>A0AA40BHE4_9PEZI</name>
<feature type="binding site" description="axial binding residue" evidence="6">
    <location>
        <position position="559"/>
    </location>
    <ligand>
        <name>heme</name>
        <dbReference type="ChEBI" id="CHEBI:30413"/>
    </ligand>
    <ligandPart>
        <name>Fe</name>
        <dbReference type="ChEBI" id="CHEBI:18248"/>
    </ligandPart>
</feature>
<keyword evidence="6 7" id="KW-0349">Heme</keyword>
<dbReference type="GO" id="GO:0016705">
    <property type="term" value="F:oxidoreductase activity, acting on paired donors, with incorporation or reduction of molecular oxygen"/>
    <property type="evidence" value="ECO:0007669"/>
    <property type="project" value="InterPro"/>
</dbReference>
<dbReference type="InterPro" id="IPR002401">
    <property type="entry name" value="Cyt_P450_E_grp-I"/>
</dbReference>
<comment type="similarity">
    <text evidence="1 7">Belongs to the cytochrome P450 family.</text>
</comment>
<protein>
    <submittedName>
        <fullName evidence="9">Cytochrome P450</fullName>
    </submittedName>
</protein>
<dbReference type="InterPro" id="IPR017972">
    <property type="entry name" value="Cyt_P450_CS"/>
</dbReference>
<organism evidence="9 10">
    <name type="scientific">Lasiosphaeria miniovina</name>
    <dbReference type="NCBI Taxonomy" id="1954250"/>
    <lineage>
        <taxon>Eukaryota</taxon>
        <taxon>Fungi</taxon>
        <taxon>Dikarya</taxon>
        <taxon>Ascomycota</taxon>
        <taxon>Pezizomycotina</taxon>
        <taxon>Sordariomycetes</taxon>
        <taxon>Sordariomycetidae</taxon>
        <taxon>Sordariales</taxon>
        <taxon>Lasiosphaeriaceae</taxon>
        <taxon>Lasiosphaeria</taxon>
    </lineage>
</organism>